<evidence type="ECO:0000313" key="2">
    <source>
        <dbReference type="Proteomes" id="UP000828941"/>
    </source>
</evidence>
<sequence length="423" mass="48063">MERKQVFEGQDLYIRVAASELDHNRNDSHLSTRNNGHIGKKKLVVILVVCAAALMCTAILGLALCIRRKKQEEPVNKRLLKVLTFKNEKEDIDLPTFDLSTIANATNHFSGSNKLGEGGFGAVYKGILENGQEIAVKRLSKNSGQGPEEFKNEVVSIANLQHRNLVKLLGCCFQNDEKILIYEYMPNRSLDYFIFDRTKRNLMNWTHRFQIINGIARGLLYLHHDCRLRIIHRDLKVSNILLDHNMNSKISDFGLARTFGGDKAEAKTKRVMGTYGYMPPEYAVHGLFSVKTDVFSFGVIILEIVSGRKNREFCDPCDHLNLLGHAWRLWIEERALELTDESIRDSLTAFEVLRSIHIGLLCVQDRPEDRPDMSSVVLMLNGDQKQLHTPRQPAFYPRQDGSSSGICEFCSKSDNSITLLEGR</sequence>
<dbReference type="EMBL" id="CM039432">
    <property type="protein sequence ID" value="KAI4333754.1"/>
    <property type="molecule type" value="Genomic_DNA"/>
</dbReference>
<gene>
    <name evidence="1" type="ORF">L6164_018522</name>
</gene>
<organism evidence="1 2">
    <name type="scientific">Bauhinia variegata</name>
    <name type="common">Purple orchid tree</name>
    <name type="synonym">Phanera variegata</name>
    <dbReference type="NCBI Taxonomy" id="167791"/>
    <lineage>
        <taxon>Eukaryota</taxon>
        <taxon>Viridiplantae</taxon>
        <taxon>Streptophyta</taxon>
        <taxon>Embryophyta</taxon>
        <taxon>Tracheophyta</taxon>
        <taxon>Spermatophyta</taxon>
        <taxon>Magnoliopsida</taxon>
        <taxon>eudicotyledons</taxon>
        <taxon>Gunneridae</taxon>
        <taxon>Pentapetalae</taxon>
        <taxon>rosids</taxon>
        <taxon>fabids</taxon>
        <taxon>Fabales</taxon>
        <taxon>Fabaceae</taxon>
        <taxon>Cercidoideae</taxon>
        <taxon>Cercideae</taxon>
        <taxon>Bauhiniinae</taxon>
        <taxon>Bauhinia</taxon>
    </lineage>
</organism>
<dbReference type="Proteomes" id="UP000828941">
    <property type="component" value="Chromosome 7"/>
</dbReference>
<evidence type="ECO:0000313" key="1">
    <source>
        <dbReference type="EMBL" id="KAI4333754.1"/>
    </source>
</evidence>
<accession>A0ACB9NDH8</accession>
<proteinExistence type="predicted"/>
<name>A0ACB9NDH8_BAUVA</name>
<reference evidence="1 2" key="1">
    <citation type="journal article" date="2022" name="DNA Res.">
        <title>Chromosomal-level genome assembly of the orchid tree Bauhinia variegata (Leguminosae; Cercidoideae) supports the allotetraploid origin hypothesis of Bauhinia.</title>
        <authorList>
            <person name="Zhong Y."/>
            <person name="Chen Y."/>
            <person name="Zheng D."/>
            <person name="Pang J."/>
            <person name="Liu Y."/>
            <person name="Luo S."/>
            <person name="Meng S."/>
            <person name="Qian L."/>
            <person name="Wei D."/>
            <person name="Dai S."/>
            <person name="Zhou R."/>
        </authorList>
    </citation>
    <scope>NUCLEOTIDE SEQUENCE [LARGE SCALE GENOMIC DNA]</scope>
    <source>
        <strain evidence="1">BV-YZ2020</strain>
    </source>
</reference>
<comment type="caution">
    <text evidence="1">The sequence shown here is derived from an EMBL/GenBank/DDBJ whole genome shotgun (WGS) entry which is preliminary data.</text>
</comment>
<keyword evidence="2" id="KW-1185">Reference proteome</keyword>
<protein>
    <submittedName>
        <fullName evidence="1">Uncharacterized protein</fullName>
    </submittedName>
</protein>